<dbReference type="HOGENOM" id="CLU_067172_0_0_1"/>
<accession>G4TXS7</accession>
<dbReference type="InParanoid" id="G4TXS7"/>
<reference evidence="2 3" key="1">
    <citation type="journal article" date="2011" name="PLoS Pathog.">
        <title>Endophytic Life Strategies Decoded by Genome and Transcriptome Analyses of the Mutualistic Root Symbiont Piriformospora indica.</title>
        <authorList>
            <person name="Zuccaro A."/>
            <person name="Lahrmann U."/>
            <person name="Guldener U."/>
            <person name="Langen G."/>
            <person name="Pfiffi S."/>
            <person name="Biedenkopf D."/>
            <person name="Wong P."/>
            <person name="Samans B."/>
            <person name="Grimm C."/>
            <person name="Basiewicz M."/>
            <person name="Murat C."/>
            <person name="Martin F."/>
            <person name="Kogel K.H."/>
        </authorList>
    </citation>
    <scope>NUCLEOTIDE SEQUENCE [LARGE SCALE GENOMIC DNA]</scope>
    <source>
        <strain evidence="2 3">DSM 11827</strain>
    </source>
</reference>
<dbReference type="Proteomes" id="UP000007148">
    <property type="component" value="Unassembled WGS sequence"/>
</dbReference>
<keyword evidence="3" id="KW-1185">Reference proteome</keyword>
<keyword evidence="1" id="KW-0812">Transmembrane</keyword>
<proteinExistence type="predicted"/>
<sequence>MKPRTSLLSILPFIGGAMARGSRTWYAPPEIQAGTVFEFIWSVVLFGLFVTILRRLHLVPPGRYARAPYILLSIVAGASSISHLVSGVLFVATRVEHGLQFNVMHGLSAFGICLAHIDLAFGPAVCLWLIHLRGSLAPTVEAKPLHLWVSQSWKRILDWLLVAVTFILAISMTVIINIVWMEYGAGHLRGDQVTHFLIVNRNLNFAVVAFGLLLSIDIAVSLISLKVTQRRVHFIDPLTTRLVVAVLPFVVLRFIESLVLTIYPESYAMRYTDYDVLILLTIILGGLCTVGFIGGVASTMTIPNVLWVSGANGSTSALPIVQGARYPHE</sequence>
<comment type="caution">
    <text evidence="2">The sequence shown here is derived from an EMBL/GenBank/DDBJ whole genome shotgun (WGS) entry which is preliminary data.</text>
</comment>
<evidence type="ECO:0008006" key="4">
    <source>
        <dbReference type="Google" id="ProtNLM"/>
    </source>
</evidence>
<keyword evidence="1" id="KW-1133">Transmembrane helix</keyword>
<dbReference type="EMBL" id="CAFZ01000615">
    <property type="protein sequence ID" value="CCA76120.1"/>
    <property type="molecule type" value="Genomic_DNA"/>
</dbReference>
<evidence type="ECO:0000313" key="3">
    <source>
        <dbReference type="Proteomes" id="UP000007148"/>
    </source>
</evidence>
<feature type="transmembrane region" description="Helical" evidence="1">
    <location>
        <begin position="35"/>
        <end position="57"/>
    </location>
</feature>
<gene>
    <name evidence="2" type="ORF">PIIN_10120</name>
</gene>
<feature type="transmembrane region" description="Helical" evidence="1">
    <location>
        <begin position="203"/>
        <end position="222"/>
    </location>
</feature>
<evidence type="ECO:0000313" key="2">
    <source>
        <dbReference type="EMBL" id="CCA76120.1"/>
    </source>
</evidence>
<organism evidence="2 3">
    <name type="scientific">Serendipita indica (strain DSM 11827)</name>
    <name type="common">Root endophyte fungus</name>
    <name type="synonym">Piriformospora indica</name>
    <dbReference type="NCBI Taxonomy" id="1109443"/>
    <lineage>
        <taxon>Eukaryota</taxon>
        <taxon>Fungi</taxon>
        <taxon>Dikarya</taxon>
        <taxon>Basidiomycota</taxon>
        <taxon>Agaricomycotina</taxon>
        <taxon>Agaricomycetes</taxon>
        <taxon>Sebacinales</taxon>
        <taxon>Serendipitaceae</taxon>
        <taxon>Serendipita</taxon>
    </lineage>
</organism>
<protein>
    <recommendedName>
        <fullName evidence="4">Integral membrane protein</fullName>
    </recommendedName>
</protein>
<feature type="transmembrane region" description="Helical" evidence="1">
    <location>
        <begin position="242"/>
        <end position="264"/>
    </location>
</feature>
<name>G4TXS7_SERID</name>
<feature type="transmembrane region" description="Helical" evidence="1">
    <location>
        <begin position="276"/>
        <end position="297"/>
    </location>
</feature>
<feature type="transmembrane region" description="Helical" evidence="1">
    <location>
        <begin position="104"/>
        <end position="130"/>
    </location>
</feature>
<keyword evidence="1" id="KW-0472">Membrane</keyword>
<dbReference type="AlphaFoldDB" id="G4TXS7"/>
<feature type="transmembrane region" description="Helical" evidence="1">
    <location>
        <begin position="159"/>
        <end position="183"/>
    </location>
</feature>
<feature type="transmembrane region" description="Helical" evidence="1">
    <location>
        <begin position="69"/>
        <end position="92"/>
    </location>
</feature>
<evidence type="ECO:0000256" key="1">
    <source>
        <dbReference type="SAM" id="Phobius"/>
    </source>
</evidence>